<dbReference type="RefSeq" id="WP_139215808.1">
    <property type="nucleotide sequence ID" value="NZ_FOLL01000002.1"/>
</dbReference>
<evidence type="ECO:0000256" key="1">
    <source>
        <dbReference type="SAM" id="Phobius"/>
    </source>
</evidence>
<protein>
    <submittedName>
        <fullName evidence="2">Virus attachment protein p12 family protein</fullName>
    </submittedName>
</protein>
<evidence type="ECO:0000313" key="3">
    <source>
        <dbReference type="Proteomes" id="UP000199577"/>
    </source>
</evidence>
<organism evidence="2 3">
    <name type="scientific">Parapedobacter composti</name>
    <dbReference type="NCBI Taxonomy" id="623281"/>
    <lineage>
        <taxon>Bacteria</taxon>
        <taxon>Pseudomonadati</taxon>
        <taxon>Bacteroidota</taxon>
        <taxon>Sphingobacteriia</taxon>
        <taxon>Sphingobacteriales</taxon>
        <taxon>Sphingobacteriaceae</taxon>
        <taxon>Parapedobacter</taxon>
    </lineage>
</organism>
<proteinExistence type="predicted"/>
<dbReference type="OrthoDB" id="964768at2"/>
<keyword evidence="1" id="KW-0812">Transmembrane</keyword>
<keyword evidence="1" id="KW-0472">Membrane</keyword>
<feature type="transmembrane region" description="Helical" evidence="1">
    <location>
        <begin position="6"/>
        <end position="23"/>
    </location>
</feature>
<dbReference type="Pfam" id="PF12669">
    <property type="entry name" value="FeoB_associated"/>
    <property type="match status" value="1"/>
</dbReference>
<dbReference type="EMBL" id="FOLL01000002">
    <property type="protein sequence ID" value="SFB94211.1"/>
    <property type="molecule type" value="Genomic_DNA"/>
</dbReference>
<dbReference type="Proteomes" id="UP000199577">
    <property type="component" value="Unassembled WGS sequence"/>
</dbReference>
<gene>
    <name evidence="2" type="ORF">SAMN05421747_102239</name>
</gene>
<dbReference type="STRING" id="623281.SAMN05421747_102239"/>
<keyword evidence="3" id="KW-1185">Reference proteome</keyword>
<keyword evidence="1" id="KW-1133">Transmembrane helix</keyword>
<evidence type="ECO:0000313" key="2">
    <source>
        <dbReference type="EMBL" id="SFB94211.1"/>
    </source>
</evidence>
<name>A0A1I1F4L4_9SPHI</name>
<sequence length="53" mass="5816">MEAIVIQHLVIGTLFLIAVGYLVRRTRRSFKGGKACSKDCGCAFTSETKPLKT</sequence>
<reference evidence="2 3" key="1">
    <citation type="submission" date="2016-10" db="EMBL/GenBank/DDBJ databases">
        <authorList>
            <person name="de Groot N.N."/>
        </authorList>
    </citation>
    <scope>NUCLEOTIDE SEQUENCE [LARGE SCALE GENOMIC DNA]</scope>
    <source>
        <strain evidence="2 3">DSM 22900</strain>
    </source>
</reference>
<dbReference type="AlphaFoldDB" id="A0A1I1F4L4"/>
<accession>A0A1I1F4L4</accession>